<feature type="transmembrane region" description="Helical" evidence="6">
    <location>
        <begin position="54"/>
        <end position="74"/>
    </location>
</feature>
<dbReference type="Proteomes" id="UP000184184">
    <property type="component" value="Unassembled WGS sequence"/>
</dbReference>
<comment type="subcellular location">
    <subcellularLocation>
        <location evidence="1">Membrane</location>
        <topology evidence="1">Multi-pass membrane protein</topology>
    </subcellularLocation>
</comment>
<accession>A0A1M7QJK9</accession>
<keyword evidence="8" id="KW-1185">Reference proteome</keyword>
<dbReference type="GO" id="GO:0016020">
    <property type="term" value="C:membrane"/>
    <property type="evidence" value="ECO:0007669"/>
    <property type="project" value="UniProtKB-SubCell"/>
</dbReference>
<keyword evidence="2 6" id="KW-0812">Transmembrane</keyword>
<feature type="region of interest" description="Disordered" evidence="5">
    <location>
        <begin position="1"/>
        <end position="22"/>
    </location>
</feature>
<proteinExistence type="predicted"/>
<feature type="transmembrane region" description="Helical" evidence="6">
    <location>
        <begin position="28"/>
        <end position="47"/>
    </location>
</feature>
<evidence type="ECO:0000256" key="1">
    <source>
        <dbReference type="ARBA" id="ARBA00004141"/>
    </source>
</evidence>
<dbReference type="EMBL" id="FRCZ01000007">
    <property type="protein sequence ID" value="SHN31362.1"/>
    <property type="molecule type" value="Genomic_DNA"/>
</dbReference>
<dbReference type="Pfam" id="PF09685">
    <property type="entry name" value="MamF_MmsF"/>
    <property type="match status" value="1"/>
</dbReference>
<evidence type="ECO:0000256" key="2">
    <source>
        <dbReference type="ARBA" id="ARBA00022692"/>
    </source>
</evidence>
<evidence type="ECO:0000313" key="8">
    <source>
        <dbReference type="Proteomes" id="UP000184184"/>
    </source>
</evidence>
<dbReference type="AlphaFoldDB" id="A0A1M7QJK9"/>
<protein>
    <submittedName>
        <fullName evidence="7">Uncharacterized membrane protein</fullName>
    </submittedName>
</protein>
<organism evidence="7 8">
    <name type="scientific">Gracilibacillus kekensis</name>
    <dbReference type="NCBI Taxonomy" id="1027249"/>
    <lineage>
        <taxon>Bacteria</taxon>
        <taxon>Bacillati</taxon>
        <taxon>Bacillota</taxon>
        <taxon>Bacilli</taxon>
        <taxon>Bacillales</taxon>
        <taxon>Bacillaceae</taxon>
        <taxon>Gracilibacillus</taxon>
    </lineage>
</organism>
<keyword evidence="4 6" id="KW-0472">Membrane</keyword>
<dbReference type="PANTHER" id="PTHR36460">
    <property type="entry name" value="UPF0132 DOMAIN PROTEIN (AFU_ORTHOLOGUE AFUA_3G10255)"/>
    <property type="match status" value="1"/>
</dbReference>
<evidence type="ECO:0000256" key="3">
    <source>
        <dbReference type="ARBA" id="ARBA00022989"/>
    </source>
</evidence>
<feature type="transmembrane region" description="Helical" evidence="6">
    <location>
        <begin position="80"/>
        <end position="102"/>
    </location>
</feature>
<evidence type="ECO:0000256" key="6">
    <source>
        <dbReference type="SAM" id="Phobius"/>
    </source>
</evidence>
<evidence type="ECO:0000256" key="5">
    <source>
        <dbReference type="SAM" id="MobiDB-lite"/>
    </source>
</evidence>
<evidence type="ECO:0000313" key="7">
    <source>
        <dbReference type="EMBL" id="SHN31362.1"/>
    </source>
</evidence>
<dbReference type="PANTHER" id="PTHR36460:SF1">
    <property type="entry name" value="UPF0132 DOMAIN PROTEIN (AFU_ORTHOLOGUE AFUA_3G10255)"/>
    <property type="match status" value="1"/>
</dbReference>
<gene>
    <name evidence="7" type="ORF">SAMN05216179_3269</name>
</gene>
<dbReference type="InterPro" id="IPR019109">
    <property type="entry name" value="MamF_MmsF"/>
</dbReference>
<name>A0A1M7QJK9_9BACI</name>
<keyword evidence="3 6" id="KW-1133">Transmembrane helix</keyword>
<reference evidence="7 8" key="1">
    <citation type="submission" date="2016-11" db="EMBL/GenBank/DDBJ databases">
        <authorList>
            <person name="Jaros S."/>
            <person name="Januszkiewicz K."/>
            <person name="Wedrychowicz H."/>
        </authorList>
    </citation>
    <scope>NUCLEOTIDE SEQUENCE [LARGE SCALE GENOMIC DNA]</scope>
    <source>
        <strain evidence="7 8">CGMCC 1.10681</strain>
    </source>
</reference>
<sequence length="126" mass="14360">MSEEQVNENKEEQASTSTKTSSGLDQNVAGLLTYVLWFITGIIFLLIEKENRFVKFHALQSIFVSVGLAVLYVISVSVPILGWFVGIILMPVQLILWIFLMVKAYQGEYFKLPWIGDMVEKQLDNK</sequence>
<dbReference type="OrthoDB" id="2657448at2"/>
<dbReference type="RefSeq" id="WP_073202901.1">
    <property type="nucleotide sequence ID" value="NZ_FRCZ01000007.1"/>
</dbReference>
<evidence type="ECO:0000256" key="4">
    <source>
        <dbReference type="ARBA" id="ARBA00023136"/>
    </source>
</evidence>
<dbReference type="STRING" id="1027249.SAMN05216179_3269"/>